<dbReference type="PROSITE" id="PS51684">
    <property type="entry name" value="SAM_MT_TRM5_TYW2"/>
    <property type="match status" value="1"/>
</dbReference>
<evidence type="ECO:0000259" key="8">
    <source>
        <dbReference type="PROSITE" id="PS51684"/>
    </source>
</evidence>
<evidence type="ECO:0000313" key="11">
    <source>
        <dbReference type="Proteomes" id="UP000663829"/>
    </source>
</evidence>
<dbReference type="SUPFAM" id="SSF53335">
    <property type="entry name" value="S-adenosyl-L-methionine-dependent methyltransferases"/>
    <property type="match status" value="1"/>
</dbReference>
<dbReference type="Pfam" id="PF02475">
    <property type="entry name" value="TRM5-TYW2_MTfase"/>
    <property type="match status" value="1"/>
</dbReference>
<evidence type="ECO:0000256" key="2">
    <source>
        <dbReference type="ARBA" id="ARBA00012265"/>
    </source>
</evidence>
<dbReference type="InterPro" id="IPR056743">
    <property type="entry name" value="TRM5-TYW2-like_MTfase"/>
</dbReference>
<proteinExistence type="predicted"/>
<dbReference type="InterPro" id="IPR029063">
    <property type="entry name" value="SAM-dependent_MTases_sf"/>
</dbReference>
<evidence type="ECO:0000313" key="9">
    <source>
        <dbReference type="EMBL" id="CAF0965951.1"/>
    </source>
</evidence>
<dbReference type="CDD" id="cd02440">
    <property type="entry name" value="AdoMet_MTases"/>
    <property type="match status" value="1"/>
</dbReference>
<dbReference type="FunFam" id="3.40.50.150:FF:000131">
    <property type="entry name" value="tRNA wybutosine-synthesizing protein 2/3/4"/>
    <property type="match status" value="1"/>
</dbReference>
<keyword evidence="6" id="KW-0819">tRNA processing</keyword>
<dbReference type="Proteomes" id="UP000681722">
    <property type="component" value="Unassembled WGS sequence"/>
</dbReference>
<dbReference type="InterPro" id="IPR030382">
    <property type="entry name" value="MeTrfase_TRM5/TYW2"/>
</dbReference>
<protein>
    <recommendedName>
        <fullName evidence="2">tRNA(Phe) (4-demethylwyosine(37)-C(7)) aminocarboxypropyltransferase</fullName>
        <ecNumber evidence="2">2.5.1.114</ecNumber>
    </recommendedName>
</protein>
<evidence type="ECO:0000256" key="3">
    <source>
        <dbReference type="ARBA" id="ARBA00022603"/>
    </source>
</evidence>
<name>A0A814E960_9BILA</name>
<dbReference type="PANTHER" id="PTHR23245">
    <property type="entry name" value="TRNA METHYLTRANSFERASE"/>
    <property type="match status" value="1"/>
</dbReference>
<keyword evidence="5" id="KW-0949">S-adenosyl-L-methionine</keyword>
<dbReference type="EMBL" id="CAJOBC010002566">
    <property type="protein sequence ID" value="CAF3739521.1"/>
    <property type="molecule type" value="Genomic_DNA"/>
</dbReference>
<dbReference type="EMBL" id="CAJNOQ010002566">
    <property type="protein sequence ID" value="CAF0965951.1"/>
    <property type="molecule type" value="Genomic_DNA"/>
</dbReference>
<accession>A0A814E960</accession>
<comment type="pathway">
    <text evidence="1">tRNA modification; wybutosine-tRNA(Phe) biosynthesis.</text>
</comment>
<feature type="domain" description="SAM-dependent methyltransferase TRM5/TYW2-type" evidence="8">
    <location>
        <begin position="39"/>
        <end position="315"/>
    </location>
</feature>
<dbReference type="GO" id="GO:0102522">
    <property type="term" value="F:tRNA 4-demethylwyosine alpha-amino-alpha-carboxypropyltransferase activity"/>
    <property type="evidence" value="ECO:0007669"/>
    <property type="project" value="UniProtKB-EC"/>
</dbReference>
<dbReference type="GO" id="GO:0030488">
    <property type="term" value="P:tRNA methylation"/>
    <property type="evidence" value="ECO:0007669"/>
    <property type="project" value="TreeGrafter"/>
</dbReference>
<sequence length="316" mass="36526">MEIHLNMSPYKNLCSLLSSLCIDYNIDWYLVENDIPKKWRVYGDMLLISNRYFSNDLWKQIPNELLWQSVCKAFSSNVKRIGLEGVIKNNDYRSPTTRLVYGNDPWVLLIENGIRFTYNIEKCMFCAGNNTERMRVGTFDCSNEVIVDLYAGIGYFTLAYLVHARASHVYACEWNSDAVEALKRNLKLNHVDDKCTVLYGNNEETCPLRVADRVNLGLIPSSEQSWPVACRALKCEGGHLHVHGTISTIKVKENQTLTVKDVWNEWGEYVRNEILKLMSKLYSHTNYKCDVEHIECVKPYGPHLDHLVVDLYVQKL</sequence>
<evidence type="ECO:0000256" key="4">
    <source>
        <dbReference type="ARBA" id="ARBA00022679"/>
    </source>
</evidence>
<dbReference type="GO" id="GO:0031591">
    <property type="term" value="P:wybutosine biosynthetic process"/>
    <property type="evidence" value="ECO:0007669"/>
    <property type="project" value="TreeGrafter"/>
</dbReference>
<dbReference type="Proteomes" id="UP000663829">
    <property type="component" value="Unassembled WGS sequence"/>
</dbReference>
<dbReference type="PANTHER" id="PTHR23245:SF25">
    <property type="entry name" value="TRNA WYBUTOSINE-SYNTHESIZING PROTEIN 2 HOMOLOG"/>
    <property type="match status" value="1"/>
</dbReference>
<evidence type="ECO:0000256" key="6">
    <source>
        <dbReference type="ARBA" id="ARBA00022694"/>
    </source>
</evidence>
<evidence type="ECO:0000256" key="7">
    <source>
        <dbReference type="ARBA" id="ARBA00049400"/>
    </source>
</evidence>
<evidence type="ECO:0000256" key="5">
    <source>
        <dbReference type="ARBA" id="ARBA00022691"/>
    </source>
</evidence>
<dbReference type="Gene3D" id="3.30.300.110">
    <property type="entry name" value="Met-10+ protein-like domains"/>
    <property type="match status" value="1"/>
</dbReference>
<organism evidence="9 11">
    <name type="scientific">Didymodactylos carnosus</name>
    <dbReference type="NCBI Taxonomy" id="1234261"/>
    <lineage>
        <taxon>Eukaryota</taxon>
        <taxon>Metazoa</taxon>
        <taxon>Spiralia</taxon>
        <taxon>Gnathifera</taxon>
        <taxon>Rotifera</taxon>
        <taxon>Eurotatoria</taxon>
        <taxon>Bdelloidea</taxon>
        <taxon>Philodinida</taxon>
        <taxon>Philodinidae</taxon>
        <taxon>Didymodactylos</taxon>
    </lineage>
</organism>
<dbReference type="Gene3D" id="3.40.50.150">
    <property type="entry name" value="Vaccinia Virus protein VP39"/>
    <property type="match status" value="1"/>
</dbReference>
<comment type="caution">
    <text evidence="9">The sequence shown here is derived from an EMBL/GenBank/DDBJ whole genome shotgun (WGS) entry which is preliminary data.</text>
</comment>
<dbReference type="AlphaFoldDB" id="A0A814E960"/>
<dbReference type="GO" id="GO:0005737">
    <property type="term" value="C:cytoplasm"/>
    <property type="evidence" value="ECO:0007669"/>
    <property type="project" value="TreeGrafter"/>
</dbReference>
<keyword evidence="11" id="KW-1185">Reference proteome</keyword>
<dbReference type="EC" id="2.5.1.114" evidence="2"/>
<evidence type="ECO:0000256" key="1">
    <source>
        <dbReference type="ARBA" id="ARBA00004797"/>
    </source>
</evidence>
<evidence type="ECO:0000313" key="10">
    <source>
        <dbReference type="EMBL" id="CAF3739521.1"/>
    </source>
</evidence>
<dbReference type="GO" id="GO:0008175">
    <property type="term" value="F:tRNA methyltransferase activity"/>
    <property type="evidence" value="ECO:0007669"/>
    <property type="project" value="TreeGrafter"/>
</dbReference>
<keyword evidence="3" id="KW-0489">Methyltransferase</keyword>
<keyword evidence="4" id="KW-0808">Transferase</keyword>
<reference evidence="9" key="1">
    <citation type="submission" date="2021-02" db="EMBL/GenBank/DDBJ databases">
        <authorList>
            <person name="Nowell W R."/>
        </authorList>
    </citation>
    <scope>NUCLEOTIDE SEQUENCE</scope>
</reference>
<gene>
    <name evidence="9" type="ORF">GPM918_LOCUS11978</name>
    <name evidence="10" type="ORF">SRO942_LOCUS11979</name>
</gene>
<comment type="catalytic activity">
    <reaction evidence="7">
        <text>4-demethylwyosine(37) in tRNA(Phe) + S-adenosyl-L-methionine = 4-demethyl-7-[(3S)-3-amino-3-carboxypropyl]wyosine(37) in tRNA(Phe) + S-methyl-5'-thioadenosine + H(+)</text>
        <dbReference type="Rhea" id="RHEA:36355"/>
        <dbReference type="Rhea" id="RHEA-COMP:10164"/>
        <dbReference type="Rhea" id="RHEA-COMP:10378"/>
        <dbReference type="ChEBI" id="CHEBI:15378"/>
        <dbReference type="ChEBI" id="CHEBI:17509"/>
        <dbReference type="ChEBI" id="CHEBI:59789"/>
        <dbReference type="ChEBI" id="CHEBI:64315"/>
        <dbReference type="ChEBI" id="CHEBI:73550"/>
        <dbReference type="EC" id="2.5.1.114"/>
    </reaction>
</comment>
<dbReference type="OrthoDB" id="408788at2759"/>